<evidence type="ECO:0000313" key="1">
    <source>
        <dbReference type="EMBL" id="XFO74351.1"/>
    </source>
</evidence>
<proteinExistence type="predicted"/>
<reference evidence="1" key="1">
    <citation type="submission" date="2024-05" db="EMBL/GenBank/DDBJ databases">
        <title>Isolation and characterization of Sporomusa carbonis sp. nov., a carboxydotrophic hydrogenogen in the genus of Sporomusa isolated from a charcoal burning pile.</title>
        <authorList>
            <person name="Boeer T."/>
            <person name="Rosenbaum F."/>
            <person name="Eysell L."/>
            <person name="Mueller V."/>
            <person name="Daniel R."/>
            <person name="Poehlein A."/>
        </authorList>
    </citation>
    <scope>NUCLEOTIDE SEQUENCE [LARGE SCALE GENOMIC DNA]</scope>
    <source>
        <strain evidence="1">DSM 3132</strain>
    </source>
</reference>
<organism evidence="1 2">
    <name type="scientific">Sporomusa acidovorans (strain ATCC 49682 / DSM 3132 / Mol)</name>
    <dbReference type="NCBI Taxonomy" id="1123286"/>
    <lineage>
        <taxon>Bacteria</taxon>
        <taxon>Bacillati</taxon>
        <taxon>Bacillota</taxon>
        <taxon>Negativicutes</taxon>
        <taxon>Selenomonadales</taxon>
        <taxon>Sporomusaceae</taxon>
        <taxon>Sporomusa</taxon>
    </lineage>
</organism>
<gene>
    <name evidence="1" type="ORF">SPACI_044610</name>
</gene>
<protein>
    <submittedName>
        <fullName evidence="1">Uncharacterized protein</fullName>
    </submittedName>
</protein>
<dbReference type="Proteomes" id="UP000216052">
    <property type="component" value="Chromosome"/>
</dbReference>
<keyword evidence="2" id="KW-1185">Reference proteome</keyword>
<accession>A0ABZ3J902</accession>
<dbReference type="EMBL" id="CP155571">
    <property type="protein sequence ID" value="XFO74351.1"/>
    <property type="molecule type" value="Genomic_DNA"/>
</dbReference>
<dbReference type="RefSeq" id="WP_093798245.1">
    <property type="nucleotide sequence ID" value="NZ_CP155571.1"/>
</dbReference>
<sequence length="134" mass="15438">MEITENFIKMEKEVVMKLLDGQDDRLAILRDQYLNASIKSREFSGTGFFTSFVVPSNVLRLESPKSFQLGDVIAQVIGVKDGVGFVFFIKNGTIDLLEGYVYGDEKWPHEIKEYKVSYISGVERDMEKIRTKWE</sequence>
<evidence type="ECO:0000313" key="2">
    <source>
        <dbReference type="Proteomes" id="UP000216052"/>
    </source>
</evidence>
<name>A0ABZ3J902_SPOA4</name>